<dbReference type="Pfam" id="PF01381">
    <property type="entry name" value="HTH_3"/>
    <property type="match status" value="1"/>
</dbReference>
<dbReference type="EMBL" id="VSSQ01005819">
    <property type="protein sequence ID" value="MPM30551.1"/>
    <property type="molecule type" value="Genomic_DNA"/>
</dbReference>
<organism evidence="3">
    <name type="scientific">bioreactor metagenome</name>
    <dbReference type="NCBI Taxonomy" id="1076179"/>
    <lineage>
        <taxon>unclassified sequences</taxon>
        <taxon>metagenomes</taxon>
        <taxon>ecological metagenomes</taxon>
    </lineage>
</organism>
<dbReference type="SUPFAM" id="SSF47413">
    <property type="entry name" value="lambda repressor-like DNA-binding domains"/>
    <property type="match status" value="1"/>
</dbReference>
<dbReference type="SMART" id="SM00530">
    <property type="entry name" value="HTH_XRE"/>
    <property type="match status" value="1"/>
</dbReference>
<dbReference type="PROSITE" id="PS50943">
    <property type="entry name" value="HTH_CROC1"/>
    <property type="match status" value="1"/>
</dbReference>
<feature type="region of interest" description="Disordered" evidence="1">
    <location>
        <begin position="78"/>
        <end position="105"/>
    </location>
</feature>
<comment type="caution">
    <text evidence="3">The sequence shown here is derived from an EMBL/GenBank/DDBJ whole genome shotgun (WGS) entry which is preliminary data.</text>
</comment>
<evidence type="ECO:0000259" key="2">
    <source>
        <dbReference type="PROSITE" id="PS50943"/>
    </source>
</evidence>
<dbReference type="Gene3D" id="1.10.260.40">
    <property type="entry name" value="lambda repressor-like DNA-binding domains"/>
    <property type="match status" value="1"/>
</dbReference>
<dbReference type="InterPro" id="IPR001387">
    <property type="entry name" value="Cro/C1-type_HTH"/>
</dbReference>
<reference evidence="3" key="1">
    <citation type="submission" date="2019-08" db="EMBL/GenBank/DDBJ databases">
        <authorList>
            <person name="Kucharzyk K."/>
            <person name="Murdoch R.W."/>
            <person name="Higgins S."/>
            <person name="Loffler F."/>
        </authorList>
    </citation>
    <scope>NUCLEOTIDE SEQUENCE</scope>
</reference>
<dbReference type="GO" id="GO:0003677">
    <property type="term" value="F:DNA binding"/>
    <property type="evidence" value="ECO:0007669"/>
    <property type="project" value="InterPro"/>
</dbReference>
<proteinExistence type="predicted"/>
<evidence type="ECO:0000256" key="1">
    <source>
        <dbReference type="SAM" id="MobiDB-lite"/>
    </source>
</evidence>
<name>A0A644YRQ4_9ZZZZ</name>
<feature type="compositionally biased region" description="Basic and acidic residues" evidence="1">
    <location>
        <begin position="95"/>
        <end position="105"/>
    </location>
</feature>
<dbReference type="InterPro" id="IPR010982">
    <property type="entry name" value="Lambda_DNA-bd_dom_sf"/>
</dbReference>
<protein>
    <recommendedName>
        <fullName evidence="2">HTH cro/C1-type domain-containing protein</fullName>
    </recommendedName>
</protein>
<gene>
    <name evidence="3" type="ORF">SDC9_77101</name>
</gene>
<sequence length="143" mass="16621">MKDRLLQLMQLEQLSPAKFADILGIQRSGLSHILSGRNKPGYEFISKLLLKFPTVSAEWLITGKGKMYKQELVQEQPIDRKKENSRDLFSSQIDEPPKVESQLRENSIKIENKPEIRKNRVLMKIIMIYDDMTFEEIKPSSSI</sequence>
<feature type="domain" description="HTH cro/C1-type" evidence="2">
    <location>
        <begin position="5"/>
        <end position="60"/>
    </location>
</feature>
<dbReference type="AlphaFoldDB" id="A0A644YRQ4"/>
<dbReference type="CDD" id="cd00093">
    <property type="entry name" value="HTH_XRE"/>
    <property type="match status" value="1"/>
</dbReference>
<accession>A0A644YRQ4</accession>
<evidence type="ECO:0000313" key="3">
    <source>
        <dbReference type="EMBL" id="MPM30551.1"/>
    </source>
</evidence>